<dbReference type="GO" id="GO:0016787">
    <property type="term" value="F:hydrolase activity"/>
    <property type="evidence" value="ECO:0007669"/>
    <property type="project" value="UniProtKB-KW"/>
</dbReference>
<dbReference type="CDD" id="cd00586">
    <property type="entry name" value="4HBT"/>
    <property type="match status" value="1"/>
</dbReference>
<dbReference type="PANTHER" id="PTHR31793">
    <property type="entry name" value="4-HYDROXYBENZOYL-COA THIOESTERASE FAMILY MEMBER"/>
    <property type="match status" value="1"/>
</dbReference>
<dbReference type="InterPro" id="IPR006684">
    <property type="entry name" value="YbgC/YbaW"/>
</dbReference>
<dbReference type="NCBIfam" id="TIGR00051">
    <property type="entry name" value="YbgC/FadM family acyl-CoA thioesterase"/>
    <property type="match status" value="1"/>
</dbReference>
<dbReference type="EMBL" id="CP148074">
    <property type="protein sequence ID" value="WXL25635.1"/>
    <property type="molecule type" value="Genomic_DNA"/>
</dbReference>
<evidence type="ECO:0000313" key="5">
    <source>
        <dbReference type="Proteomes" id="UP001476583"/>
    </source>
</evidence>
<gene>
    <name evidence="4" type="ORF">WG219_20440</name>
</gene>
<dbReference type="InterPro" id="IPR029069">
    <property type="entry name" value="HotDog_dom_sf"/>
</dbReference>
<comment type="similarity">
    <text evidence="1">Belongs to the 4-hydroxybenzoyl-CoA thioesterase family.</text>
</comment>
<protein>
    <submittedName>
        <fullName evidence="4">Thioesterase family protein</fullName>
        <ecNumber evidence="4">3.1.2.-</ecNumber>
    </submittedName>
</protein>
<dbReference type="PANTHER" id="PTHR31793:SF27">
    <property type="entry name" value="NOVEL THIOESTERASE SUPERFAMILY DOMAIN AND SAPOSIN A-TYPE DOMAIN CONTAINING PROTEIN (0610012H03RIK)"/>
    <property type="match status" value="1"/>
</dbReference>
<evidence type="ECO:0000256" key="2">
    <source>
        <dbReference type="ARBA" id="ARBA00022801"/>
    </source>
</evidence>
<sequence length="147" mass="17276">MSTLSRDDFRFFHHLRVRWSEVDPQNIVFNGHYLTYADVAITEYYRELGIKYPTDLSRDGSDFFVRKSTLEYNAPAYFDDALEIGIRTARFGNSSMSFFMGIWRNNELLTSGEVIYVRANTTERISQPLPDWLKEKITAYEKCPPQH</sequence>
<dbReference type="SUPFAM" id="SSF54637">
    <property type="entry name" value="Thioesterase/thiol ester dehydrase-isomerase"/>
    <property type="match status" value="1"/>
</dbReference>
<reference evidence="4 5" key="1">
    <citation type="submission" date="2024-03" db="EMBL/GenBank/DDBJ databases">
        <title>Complete genome of BD2.</title>
        <authorList>
            <person name="Cao G."/>
        </authorList>
    </citation>
    <scope>NUCLEOTIDE SEQUENCE [LARGE SCALE GENOMIC DNA]</scope>
    <source>
        <strain evidence="4 5">BD2</strain>
    </source>
</reference>
<evidence type="ECO:0000259" key="3">
    <source>
        <dbReference type="Pfam" id="PF03061"/>
    </source>
</evidence>
<keyword evidence="5" id="KW-1185">Reference proteome</keyword>
<dbReference type="InterPro" id="IPR050563">
    <property type="entry name" value="4-hydroxybenzoyl-CoA_TE"/>
</dbReference>
<accession>A0ABZ2RF32</accession>
<proteinExistence type="inferred from homology"/>
<organism evidence="4 5">
    <name type="scientific">Ectopseudomonas mendocina</name>
    <name type="common">Pseudomonas mendocina</name>
    <dbReference type="NCBI Taxonomy" id="300"/>
    <lineage>
        <taxon>Bacteria</taxon>
        <taxon>Pseudomonadati</taxon>
        <taxon>Pseudomonadota</taxon>
        <taxon>Gammaproteobacteria</taxon>
        <taxon>Pseudomonadales</taxon>
        <taxon>Pseudomonadaceae</taxon>
        <taxon>Ectopseudomonas</taxon>
    </lineage>
</organism>
<dbReference type="Proteomes" id="UP001476583">
    <property type="component" value="Chromosome"/>
</dbReference>
<dbReference type="Pfam" id="PF03061">
    <property type="entry name" value="4HBT"/>
    <property type="match status" value="1"/>
</dbReference>
<feature type="domain" description="Thioesterase" evidence="3">
    <location>
        <begin position="26"/>
        <end position="107"/>
    </location>
</feature>
<dbReference type="InterPro" id="IPR006683">
    <property type="entry name" value="Thioestr_dom"/>
</dbReference>
<keyword evidence="2 4" id="KW-0378">Hydrolase</keyword>
<dbReference type="Gene3D" id="3.10.129.10">
    <property type="entry name" value="Hotdog Thioesterase"/>
    <property type="match status" value="1"/>
</dbReference>
<name>A0ABZ2RF32_ECTME</name>
<dbReference type="PIRSF" id="PIRSF003230">
    <property type="entry name" value="YbgC"/>
    <property type="match status" value="1"/>
</dbReference>
<dbReference type="EC" id="3.1.2.-" evidence="4"/>
<evidence type="ECO:0000256" key="1">
    <source>
        <dbReference type="ARBA" id="ARBA00005953"/>
    </source>
</evidence>
<evidence type="ECO:0000313" key="4">
    <source>
        <dbReference type="EMBL" id="WXL25635.1"/>
    </source>
</evidence>